<gene>
    <name evidence="5" type="ORF">C2E20_7495</name>
</gene>
<comment type="similarity">
    <text evidence="1">Belongs to the glycosyltransferase 15 family.</text>
</comment>
<dbReference type="GO" id="GO:0005794">
    <property type="term" value="C:Golgi apparatus"/>
    <property type="evidence" value="ECO:0007669"/>
    <property type="project" value="TreeGrafter"/>
</dbReference>
<dbReference type="PIRSF" id="PIRSF018153">
    <property type="entry name" value="Glyco_trans_15"/>
    <property type="match status" value="1"/>
</dbReference>
<sequence length="416" mass="45596">MQLQQRGLHASPKPADGGGGGGGVGGGNQAAVDRLLANWPPGKPKAALVVLARNSDLAGVRSSLGQLERRFNGRSSARYPVVYLNDEPFTPEFRAAAAAVSAAPSFFGIVPTEHWSYPPHINQTLAAEKRDAARGRMPYGGSESYRFMCRYFSGFFFDHPLLAGFDYYWRVEPDVFFTCDIETDPFREMRAANQSLAWTIVMTEVPSTIPQLWPTVQRWLAANPALLPADDSLLPAFLSGADGGGGDAPVLGDLAAADDAWGAAHGLRRSSGVGARARLAQWAQRARYMGCHYWSNFEIGALEFFRSPAYRSFFEHLDRAGGFFYERWGDAPVHTLAAAVLLSRSQVRWASDIGYRHGSWSHCPLDPESRQRCDCSPAWDALPGAQPSCQADYLGRVAALEAQQRKRQAVARLRSV</sequence>
<evidence type="ECO:0000313" key="6">
    <source>
        <dbReference type="Proteomes" id="UP000239649"/>
    </source>
</evidence>
<dbReference type="SUPFAM" id="SSF53448">
    <property type="entry name" value="Nucleotide-diphospho-sugar transferases"/>
    <property type="match status" value="1"/>
</dbReference>
<dbReference type="GO" id="GO:0016020">
    <property type="term" value="C:membrane"/>
    <property type="evidence" value="ECO:0007669"/>
    <property type="project" value="InterPro"/>
</dbReference>
<feature type="active site" description="Nucleophile" evidence="3">
    <location>
        <position position="298"/>
    </location>
</feature>
<dbReference type="GO" id="GO:0000032">
    <property type="term" value="P:cell wall mannoprotein biosynthetic process"/>
    <property type="evidence" value="ECO:0007669"/>
    <property type="project" value="TreeGrafter"/>
</dbReference>
<comment type="caution">
    <text evidence="5">The sequence shown here is derived from an EMBL/GenBank/DDBJ whole genome shotgun (WGS) entry which is preliminary data.</text>
</comment>
<keyword evidence="2" id="KW-0808">Transferase</keyword>
<dbReference type="OrthoDB" id="439943at2759"/>
<reference evidence="5 6" key="1">
    <citation type="journal article" date="2018" name="Plant J.">
        <title>Genome sequences of Chlorella sorokiniana UTEX 1602 and Micractinium conductrix SAG 241.80: implications to maltose excretion by a green alga.</title>
        <authorList>
            <person name="Arriola M.B."/>
            <person name="Velmurugan N."/>
            <person name="Zhang Y."/>
            <person name="Plunkett M.H."/>
            <person name="Hondzo H."/>
            <person name="Barney B.M."/>
        </authorList>
    </citation>
    <scope>NUCLEOTIDE SEQUENCE [LARGE SCALE GENOMIC DNA]</scope>
    <source>
        <strain evidence="5 6">SAG 241.80</strain>
    </source>
</reference>
<accession>A0A2P6V4C9</accession>
<dbReference type="InterPro" id="IPR029044">
    <property type="entry name" value="Nucleotide-diphossugar_trans"/>
</dbReference>
<evidence type="ECO:0000313" key="5">
    <source>
        <dbReference type="EMBL" id="PSC68952.1"/>
    </source>
</evidence>
<dbReference type="GO" id="GO:0000026">
    <property type="term" value="F:alpha-1,2-mannosyltransferase activity"/>
    <property type="evidence" value="ECO:0007669"/>
    <property type="project" value="TreeGrafter"/>
</dbReference>
<dbReference type="PANTHER" id="PTHR31121:SF6">
    <property type="entry name" value="ALPHA-1,2 MANNOSYLTRANSFERASE KTR1"/>
    <property type="match status" value="1"/>
</dbReference>
<feature type="region of interest" description="Disordered" evidence="4">
    <location>
        <begin position="1"/>
        <end position="27"/>
    </location>
</feature>
<dbReference type="Gene3D" id="3.90.550.10">
    <property type="entry name" value="Spore Coat Polysaccharide Biosynthesis Protein SpsA, Chain A"/>
    <property type="match status" value="1"/>
</dbReference>
<dbReference type="Pfam" id="PF01793">
    <property type="entry name" value="Glyco_transf_15"/>
    <property type="match status" value="1"/>
</dbReference>
<dbReference type="InterPro" id="IPR002685">
    <property type="entry name" value="Glyco_trans_15"/>
</dbReference>
<dbReference type="PANTHER" id="PTHR31121">
    <property type="entry name" value="ALPHA-1,2 MANNOSYLTRANSFERASE KTR1"/>
    <property type="match status" value="1"/>
</dbReference>
<protein>
    <submittedName>
        <fullName evidence="5">Alpha 1,2-mannosyltransferase</fullName>
    </submittedName>
</protein>
<dbReference type="AlphaFoldDB" id="A0A2P6V4C9"/>
<evidence type="ECO:0000256" key="3">
    <source>
        <dbReference type="PIRSR" id="PIRSR018153-1"/>
    </source>
</evidence>
<evidence type="ECO:0000256" key="1">
    <source>
        <dbReference type="ARBA" id="ARBA00007677"/>
    </source>
</evidence>
<evidence type="ECO:0000256" key="4">
    <source>
        <dbReference type="SAM" id="MobiDB-lite"/>
    </source>
</evidence>
<dbReference type="GO" id="GO:0006487">
    <property type="term" value="P:protein N-linked glycosylation"/>
    <property type="evidence" value="ECO:0007669"/>
    <property type="project" value="TreeGrafter"/>
</dbReference>
<keyword evidence="6" id="KW-1185">Reference proteome</keyword>
<dbReference type="Proteomes" id="UP000239649">
    <property type="component" value="Unassembled WGS sequence"/>
</dbReference>
<name>A0A2P6V4C9_9CHLO</name>
<proteinExistence type="inferred from homology"/>
<organism evidence="5 6">
    <name type="scientific">Micractinium conductrix</name>
    <dbReference type="NCBI Taxonomy" id="554055"/>
    <lineage>
        <taxon>Eukaryota</taxon>
        <taxon>Viridiplantae</taxon>
        <taxon>Chlorophyta</taxon>
        <taxon>core chlorophytes</taxon>
        <taxon>Trebouxiophyceae</taxon>
        <taxon>Chlorellales</taxon>
        <taxon>Chlorellaceae</taxon>
        <taxon>Chlorella clade</taxon>
        <taxon>Micractinium</taxon>
    </lineage>
</organism>
<dbReference type="EMBL" id="LHPF02000031">
    <property type="protein sequence ID" value="PSC68952.1"/>
    <property type="molecule type" value="Genomic_DNA"/>
</dbReference>
<evidence type="ECO:0000256" key="2">
    <source>
        <dbReference type="ARBA" id="ARBA00022679"/>
    </source>
</evidence>
<feature type="compositionally biased region" description="Gly residues" evidence="4">
    <location>
        <begin position="16"/>
        <end position="27"/>
    </location>
</feature>